<dbReference type="EMBL" id="JBHTJZ010000005">
    <property type="protein sequence ID" value="MFD0958801.1"/>
    <property type="molecule type" value="Genomic_DNA"/>
</dbReference>
<dbReference type="InterPro" id="IPR025942">
    <property type="entry name" value="SpoVIF"/>
</dbReference>
<accession>A0ABW3HMQ5</accession>
<dbReference type="Proteomes" id="UP001596989">
    <property type="component" value="Unassembled WGS sequence"/>
</dbReference>
<proteinExistence type="predicted"/>
<keyword evidence="2" id="KW-1185">Reference proteome</keyword>
<dbReference type="RefSeq" id="WP_377562604.1">
    <property type="nucleotide sequence ID" value="NZ_JBHTJZ010000005.1"/>
</dbReference>
<evidence type="ECO:0000313" key="2">
    <source>
        <dbReference type="Proteomes" id="UP001596989"/>
    </source>
</evidence>
<evidence type="ECO:0000313" key="1">
    <source>
        <dbReference type="EMBL" id="MFD0958801.1"/>
    </source>
</evidence>
<reference evidence="2" key="1">
    <citation type="journal article" date="2019" name="Int. J. Syst. Evol. Microbiol.">
        <title>The Global Catalogue of Microorganisms (GCM) 10K type strain sequencing project: providing services to taxonomists for standard genome sequencing and annotation.</title>
        <authorList>
            <consortium name="The Broad Institute Genomics Platform"/>
            <consortium name="The Broad Institute Genome Sequencing Center for Infectious Disease"/>
            <person name="Wu L."/>
            <person name="Ma J."/>
        </authorList>
    </citation>
    <scope>NUCLEOTIDE SEQUENCE [LARGE SCALE GENOMIC DNA]</scope>
    <source>
        <strain evidence="2">CCUG 59129</strain>
    </source>
</reference>
<sequence length="91" mass="9805">MSKGIPKDVLSAINKKAGKNISENAVKKLAGTVDANTLTDEAELRKLIKRVADMAKIKVPDSTMNDIVKAVKASGMSQSSMESLIKMMIKK</sequence>
<organism evidence="1 2">
    <name type="scientific">Paenibacillus chungangensis</name>
    <dbReference type="NCBI Taxonomy" id="696535"/>
    <lineage>
        <taxon>Bacteria</taxon>
        <taxon>Bacillati</taxon>
        <taxon>Bacillota</taxon>
        <taxon>Bacilli</taxon>
        <taxon>Bacillales</taxon>
        <taxon>Paenibacillaceae</taxon>
        <taxon>Paenibacillus</taxon>
    </lineage>
</organism>
<protein>
    <submittedName>
        <fullName evidence="1">Stage VI sporulation protein F</fullName>
    </submittedName>
</protein>
<name>A0ABW3HMQ5_9BACL</name>
<dbReference type="Pfam" id="PF14069">
    <property type="entry name" value="SpoVIF"/>
    <property type="match status" value="1"/>
</dbReference>
<comment type="caution">
    <text evidence="1">The sequence shown here is derived from an EMBL/GenBank/DDBJ whole genome shotgun (WGS) entry which is preliminary data.</text>
</comment>
<gene>
    <name evidence="1" type="ORF">ACFQ2I_05295</name>
</gene>